<dbReference type="InterPro" id="IPR033900">
    <property type="entry name" value="Gram_neg_porin_domain"/>
</dbReference>
<dbReference type="Gene3D" id="2.40.160.10">
    <property type="entry name" value="Porin"/>
    <property type="match status" value="1"/>
</dbReference>
<protein>
    <submittedName>
        <fullName evidence="13">Porin</fullName>
    </submittedName>
</protein>
<dbReference type="Proteomes" id="UP001165395">
    <property type="component" value="Unassembled WGS sequence"/>
</dbReference>
<keyword evidence="9" id="KW-0472">Membrane</keyword>
<feature type="signal peptide" evidence="11">
    <location>
        <begin position="1"/>
        <end position="19"/>
    </location>
</feature>
<dbReference type="Pfam" id="PF13609">
    <property type="entry name" value="Porin_4"/>
    <property type="match status" value="1"/>
</dbReference>
<evidence type="ECO:0000256" key="7">
    <source>
        <dbReference type="ARBA" id="ARBA00023065"/>
    </source>
</evidence>
<evidence type="ECO:0000256" key="11">
    <source>
        <dbReference type="SAM" id="SignalP"/>
    </source>
</evidence>
<feature type="domain" description="Porin" evidence="12">
    <location>
        <begin position="6"/>
        <end position="323"/>
    </location>
</feature>
<dbReference type="EMBL" id="JAJBZT010000003">
    <property type="protein sequence ID" value="MCB6183274.1"/>
    <property type="molecule type" value="Genomic_DNA"/>
</dbReference>
<dbReference type="RefSeq" id="WP_227179888.1">
    <property type="nucleotide sequence ID" value="NZ_JAJBZT010000003.1"/>
</dbReference>
<keyword evidence="6 11" id="KW-0732">Signal</keyword>
<dbReference type="InterPro" id="IPR023614">
    <property type="entry name" value="Porin_dom_sf"/>
</dbReference>
<comment type="subunit">
    <text evidence="2">Homotrimer.</text>
</comment>
<dbReference type="PANTHER" id="PTHR34501">
    <property type="entry name" value="PROTEIN YDDL-RELATED"/>
    <property type="match status" value="1"/>
</dbReference>
<comment type="caution">
    <text evidence="13">The sequence shown here is derived from an EMBL/GenBank/DDBJ whole genome shotgun (WGS) entry which is preliminary data.</text>
</comment>
<keyword evidence="5" id="KW-0812">Transmembrane</keyword>
<keyword evidence="14" id="KW-1185">Reference proteome</keyword>
<organism evidence="13 14">
    <name type="scientific">Leeia speluncae</name>
    <dbReference type="NCBI Taxonomy" id="2884804"/>
    <lineage>
        <taxon>Bacteria</taxon>
        <taxon>Pseudomonadati</taxon>
        <taxon>Pseudomonadota</taxon>
        <taxon>Betaproteobacteria</taxon>
        <taxon>Neisseriales</taxon>
        <taxon>Leeiaceae</taxon>
        <taxon>Leeia</taxon>
    </lineage>
</organism>
<dbReference type="InterPro" id="IPR050298">
    <property type="entry name" value="Gram-neg_bact_OMP"/>
</dbReference>
<evidence type="ECO:0000259" key="12">
    <source>
        <dbReference type="Pfam" id="PF13609"/>
    </source>
</evidence>
<dbReference type="SUPFAM" id="SSF56935">
    <property type="entry name" value="Porins"/>
    <property type="match status" value="1"/>
</dbReference>
<evidence type="ECO:0000256" key="6">
    <source>
        <dbReference type="ARBA" id="ARBA00022729"/>
    </source>
</evidence>
<dbReference type="CDD" id="cd00342">
    <property type="entry name" value="gram_neg_porins"/>
    <property type="match status" value="1"/>
</dbReference>
<sequence>MKKLIAVAVLSAFAAPAFADSGNVTISGSVQGAYQHDNKAYDGTAAQNRINGRFELTFSGTEDLGNGLSTVWGATTRTGLGTTTGEGSKESGAFAGKEVYVGLKSASFGQVRLGKDLDNYNDGKHSGFTYYNYGGDFFGRTDVYNDFGSSNGTDSRNNVVRYDLPAFGNLTASVRYNMGENKTASVKASKGYTVRADYDTESWDLGGAYNLQKGNSTSAGDNSAKVTQYSLTGAYRFGNGLEIAGEYERTKKSETNASYVAKKESMLYVNYTTGKLGFGGEVGRVKNYNYDSAKKQTLYGLYAHYSLSKRTTAFAELVSSKVTDQDRARSFAIGMKHSF</sequence>
<dbReference type="PANTHER" id="PTHR34501:SF9">
    <property type="entry name" value="MAJOR OUTER MEMBRANE PROTEIN P.IA"/>
    <property type="match status" value="1"/>
</dbReference>
<evidence type="ECO:0000313" key="13">
    <source>
        <dbReference type="EMBL" id="MCB6183274.1"/>
    </source>
</evidence>
<proteinExistence type="predicted"/>
<name>A0ABS8D514_9NEIS</name>
<accession>A0ABS8D514</accession>
<evidence type="ECO:0000256" key="9">
    <source>
        <dbReference type="ARBA" id="ARBA00023136"/>
    </source>
</evidence>
<evidence type="ECO:0000256" key="5">
    <source>
        <dbReference type="ARBA" id="ARBA00022692"/>
    </source>
</evidence>
<evidence type="ECO:0000313" key="14">
    <source>
        <dbReference type="Proteomes" id="UP001165395"/>
    </source>
</evidence>
<evidence type="ECO:0000256" key="10">
    <source>
        <dbReference type="ARBA" id="ARBA00023237"/>
    </source>
</evidence>
<keyword evidence="3" id="KW-0813">Transport</keyword>
<evidence type="ECO:0000256" key="4">
    <source>
        <dbReference type="ARBA" id="ARBA00022452"/>
    </source>
</evidence>
<evidence type="ECO:0000256" key="8">
    <source>
        <dbReference type="ARBA" id="ARBA00023114"/>
    </source>
</evidence>
<evidence type="ECO:0000256" key="2">
    <source>
        <dbReference type="ARBA" id="ARBA00011233"/>
    </source>
</evidence>
<evidence type="ECO:0000256" key="3">
    <source>
        <dbReference type="ARBA" id="ARBA00022448"/>
    </source>
</evidence>
<feature type="chain" id="PRO_5047528075" evidence="11">
    <location>
        <begin position="20"/>
        <end position="339"/>
    </location>
</feature>
<evidence type="ECO:0000256" key="1">
    <source>
        <dbReference type="ARBA" id="ARBA00004571"/>
    </source>
</evidence>
<keyword evidence="8" id="KW-0626">Porin</keyword>
<keyword evidence="10" id="KW-0998">Cell outer membrane</keyword>
<reference evidence="13" key="1">
    <citation type="submission" date="2021-10" db="EMBL/GenBank/DDBJ databases">
        <title>The complete genome sequence of Leeia sp. TBRC 13508.</title>
        <authorList>
            <person name="Charoenyingcharoen P."/>
            <person name="Yukphan P."/>
        </authorList>
    </citation>
    <scope>NUCLEOTIDE SEQUENCE</scope>
    <source>
        <strain evidence="13">TBRC 13508</strain>
    </source>
</reference>
<keyword evidence="4" id="KW-1134">Transmembrane beta strand</keyword>
<comment type="subcellular location">
    <subcellularLocation>
        <location evidence="1">Cell outer membrane</location>
        <topology evidence="1">Multi-pass membrane protein</topology>
    </subcellularLocation>
</comment>
<keyword evidence="7" id="KW-0406">Ion transport</keyword>
<gene>
    <name evidence="13" type="ORF">LIN78_06925</name>
</gene>